<evidence type="ECO:0000313" key="2">
    <source>
        <dbReference type="EMBL" id="KXJ97689.1"/>
    </source>
</evidence>
<keyword evidence="2" id="KW-0012">Acyltransferase</keyword>
<dbReference type="PANTHER" id="PTHR42791:SF2">
    <property type="entry name" value="N-ACETYLTRANSFERASE DOMAIN-CONTAINING PROTEIN"/>
    <property type="match status" value="1"/>
</dbReference>
<dbReference type="Proteomes" id="UP000070501">
    <property type="component" value="Unassembled WGS sequence"/>
</dbReference>
<dbReference type="PANTHER" id="PTHR42791">
    <property type="entry name" value="GNAT FAMILY ACETYLTRANSFERASE"/>
    <property type="match status" value="1"/>
</dbReference>
<evidence type="ECO:0000259" key="1">
    <source>
        <dbReference type="PROSITE" id="PS51186"/>
    </source>
</evidence>
<name>A0A136JKK2_9PEZI</name>
<dbReference type="GO" id="GO:0016747">
    <property type="term" value="F:acyltransferase activity, transferring groups other than amino-acyl groups"/>
    <property type="evidence" value="ECO:0007669"/>
    <property type="project" value="InterPro"/>
</dbReference>
<dbReference type="InParanoid" id="A0A136JKK2"/>
<dbReference type="SUPFAM" id="SSF55729">
    <property type="entry name" value="Acyl-CoA N-acyltransferases (Nat)"/>
    <property type="match status" value="1"/>
</dbReference>
<dbReference type="EMBL" id="KQ964245">
    <property type="protein sequence ID" value="KXJ97689.1"/>
    <property type="molecule type" value="Genomic_DNA"/>
</dbReference>
<dbReference type="InterPro" id="IPR000182">
    <property type="entry name" value="GNAT_dom"/>
</dbReference>
<evidence type="ECO:0000313" key="3">
    <source>
        <dbReference type="Proteomes" id="UP000070501"/>
    </source>
</evidence>
<dbReference type="InterPro" id="IPR052523">
    <property type="entry name" value="Trichothecene_AcTrans"/>
</dbReference>
<keyword evidence="2" id="KW-0808">Transferase</keyword>
<sequence>MATNITLRTARASDGPAIAQTKISAYWENGNWRLMWEPRTRGYVTEQSTKREPRNLLSDREHKRVQVAVDDETGRIVGYARWALPDRLVPEWLDGQVPAVSEAEEKQHAATHAGADWQHRRELDVLDEPISAMMKRLFALHEYMELDFLAVHPDFKGRGIASQLVASGITKAEEMGVRIFVHSLEASVRLYQRLGFQMLDHVTQDDSRFGGPGEYRSYILEWTPLRLQT</sequence>
<proteinExistence type="predicted"/>
<keyword evidence="3" id="KW-1185">Reference proteome</keyword>
<dbReference type="InterPro" id="IPR016181">
    <property type="entry name" value="Acyl_CoA_acyltransferase"/>
</dbReference>
<organism evidence="2 3">
    <name type="scientific">Microdochium bolleyi</name>
    <dbReference type="NCBI Taxonomy" id="196109"/>
    <lineage>
        <taxon>Eukaryota</taxon>
        <taxon>Fungi</taxon>
        <taxon>Dikarya</taxon>
        <taxon>Ascomycota</taxon>
        <taxon>Pezizomycotina</taxon>
        <taxon>Sordariomycetes</taxon>
        <taxon>Xylariomycetidae</taxon>
        <taxon>Xylariales</taxon>
        <taxon>Microdochiaceae</taxon>
        <taxon>Microdochium</taxon>
    </lineage>
</organism>
<dbReference type="Gene3D" id="3.40.630.30">
    <property type="match status" value="1"/>
</dbReference>
<dbReference type="AlphaFoldDB" id="A0A136JKK2"/>
<protein>
    <submittedName>
        <fullName evidence="2">Acyl-CoA N-acyltransferase</fullName>
    </submittedName>
</protein>
<reference evidence="3" key="1">
    <citation type="submission" date="2016-02" db="EMBL/GenBank/DDBJ databases">
        <title>Draft genome sequence of Microdochium bolleyi, a fungal endophyte of beachgrass.</title>
        <authorList>
            <consortium name="DOE Joint Genome Institute"/>
            <person name="David A.S."/>
            <person name="May G."/>
            <person name="Haridas S."/>
            <person name="Lim J."/>
            <person name="Wang M."/>
            <person name="Labutti K."/>
            <person name="Lipzen A."/>
            <person name="Barry K."/>
            <person name="Grigoriev I.V."/>
        </authorList>
    </citation>
    <scope>NUCLEOTIDE SEQUENCE [LARGE SCALE GENOMIC DNA]</scope>
    <source>
        <strain evidence="3">J235TASD1</strain>
    </source>
</reference>
<dbReference type="STRING" id="196109.A0A136JKK2"/>
<dbReference type="CDD" id="cd04301">
    <property type="entry name" value="NAT_SF"/>
    <property type="match status" value="1"/>
</dbReference>
<accession>A0A136JKK2</accession>
<dbReference type="PROSITE" id="PS51186">
    <property type="entry name" value="GNAT"/>
    <property type="match status" value="1"/>
</dbReference>
<dbReference type="Pfam" id="PF00583">
    <property type="entry name" value="Acetyltransf_1"/>
    <property type="match status" value="1"/>
</dbReference>
<feature type="domain" description="N-acetyltransferase" evidence="1">
    <location>
        <begin position="5"/>
        <end position="229"/>
    </location>
</feature>
<gene>
    <name evidence="2" type="ORF">Micbo1qcDRAFT_9402</name>
</gene>
<dbReference type="OrthoDB" id="61113at2759"/>